<dbReference type="PATRIC" id="fig|1300341.3.peg.2202"/>
<gene>
    <name evidence="2" type="ORF">I595_2018</name>
</gene>
<comment type="caution">
    <text evidence="2">The sequence shown here is derived from an EMBL/GenBank/DDBJ whole genome shotgun (WGS) entry which is preliminary data.</text>
</comment>
<dbReference type="AlphaFoldDB" id="A0A0P7AUM1"/>
<feature type="domain" description="Pyridoxamine 5'-phosphate oxidase Alr4036 family FMN-binding" evidence="1">
    <location>
        <begin position="12"/>
        <end position="95"/>
    </location>
</feature>
<organism evidence="2 3">
    <name type="scientific">Croceitalea dokdonensis DOKDO 023</name>
    <dbReference type="NCBI Taxonomy" id="1300341"/>
    <lineage>
        <taxon>Bacteria</taxon>
        <taxon>Pseudomonadati</taxon>
        <taxon>Bacteroidota</taxon>
        <taxon>Flavobacteriia</taxon>
        <taxon>Flavobacteriales</taxon>
        <taxon>Flavobacteriaceae</taxon>
        <taxon>Croceitalea</taxon>
    </lineage>
</organism>
<evidence type="ECO:0000313" key="3">
    <source>
        <dbReference type="Proteomes" id="UP000050280"/>
    </source>
</evidence>
<accession>A0A0P7AUM1</accession>
<evidence type="ECO:0000313" key="2">
    <source>
        <dbReference type="EMBL" id="KPM31531.1"/>
    </source>
</evidence>
<dbReference type="Gene3D" id="2.30.110.10">
    <property type="entry name" value="Electron Transport, Fmn-binding Protein, Chain A"/>
    <property type="match status" value="1"/>
</dbReference>
<keyword evidence="3" id="KW-1185">Reference proteome</keyword>
<dbReference type="Pfam" id="PF12766">
    <property type="entry name" value="Pyridox_oxase_2"/>
    <property type="match status" value="1"/>
</dbReference>
<protein>
    <submittedName>
        <fullName evidence="2">Pyridoxamine 5'-phosphate oxidase</fullName>
    </submittedName>
</protein>
<dbReference type="PANTHER" id="PTHR28243">
    <property type="entry name" value="AGL049CP"/>
    <property type="match status" value="1"/>
</dbReference>
<evidence type="ECO:0000259" key="1">
    <source>
        <dbReference type="Pfam" id="PF12766"/>
    </source>
</evidence>
<dbReference type="GO" id="GO:0010181">
    <property type="term" value="F:FMN binding"/>
    <property type="evidence" value="ECO:0007669"/>
    <property type="project" value="InterPro"/>
</dbReference>
<dbReference type="RefSeq" id="WP_054559432.1">
    <property type="nucleotide sequence ID" value="NZ_LDJX01000004.1"/>
</dbReference>
<sequence>MKELILQQIKSELVNGSVKKGHPFRYFTLGTLNQDKPSLRTVVLRKTYPDLNLLFYTDKRSSKIQQIQNNAHVTALFYHPKKLLQIQIRAKAKVLDNPMEIRQHWNNVSPKAKKDYTTVLPPGIEIENPENVEYLEDDHHFCMVELIPLEIEYLRLQRPNHVRMLFNKNGDDWNGTFLNP</sequence>
<dbReference type="InterPro" id="IPR012349">
    <property type="entry name" value="Split_barrel_FMN-bd"/>
</dbReference>
<name>A0A0P7AUM1_9FLAO</name>
<dbReference type="EMBL" id="LDJX01000004">
    <property type="protein sequence ID" value="KPM31531.1"/>
    <property type="molecule type" value="Genomic_DNA"/>
</dbReference>
<dbReference type="InterPro" id="IPR024624">
    <property type="entry name" value="Pyridox_Oxase_Alr4036_FMN-bd"/>
</dbReference>
<dbReference type="PANTHER" id="PTHR28243:SF1">
    <property type="entry name" value="PYRIDOXAMINE 5'-PHOSPHATE OXIDASE ALR4036 FAMILY FMN-BINDING DOMAIN-CONTAINING PROTEIN"/>
    <property type="match status" value="1"/>
</dbReference>
<dbReference type="SUPFAM" id="SSF50475">
    <property type="entry name" value="FMN-binding split barrel"/>
    <property type="match status" value="1"/>
</dbReference>
<reference evidence="2 3" key="1">
    <citation type="submission" date="2015-09" db="EMBL/GenBank/DDBJ databases">
        <title>Genome sequence of the marine flavobacterium Croceitalea dokdonensis DOKDO 023 that contains proton- and sodium-pumping rhodopsins.</title>
        <authorList>
            <person name="Kwon S.-K."/>
            <person name="Lee H.K."/>
            <person name="Kwak M.-J."/>
            <person name="Kim J.F."/>
        </authorList>
    </citation>
    <scope>NUCLEOTIDE SEQUENCE [LARGE SCALE GENOMIC DNA]</scope>
    <source>
        <strain evidence="2 3">DOKDO 023</strain>
    </source>
</reference>
<dbReference type="OrthoDB" id="1493996at2"/>
<dbReference type="STRING" id="1300341.I595_2018"/>
<proteinExistence type="predicted"/>
<dbReference type="Proteomes" id="UP000050280">
    <property type="component" value="Unassembled WGS sequence"/>
</dbReference>